<sequence length="98" mass="10053">MPLTTVDAIGSAGTNNMDLGGGQGGLDKAMLRGCTSACPGGILARTDDILVGGWWIDMKVLVAPTAQLEDELVFNGGRDVMRHARGDATGQPIAQSGL</sequence>
<evidence type="ECO:0000313" key="1">
    <source>
        <dbReference type="EMBL" id="KAG8048269.1"/>
    </source>
</evidence>
<protein>
    <submittedName>
        <fullName evidence="1">Uncharacterized protein</fullName>
    </submittedName>
</protein>
<accession>A0A8J5RM56</accession>
<dbReference type="Proteomes" id="UP000729402">
    <property type="component" value="Unassembled WGS sequence"/>
</dbReference>
<reference evidence="1" key="1">
    <citation type="journal article" date="2021" name="bioRxiv">
        <title>Whole Genome Assembly and Annotation of Northern Wild Rice, Zizania palustris L., Supports a Whole Genome Duplication in the Zizania Genus.</title>
        <authorList>
            <person name="Haas M."/>
            <person name="Kono T."/>
            <person name="Macchietto M."/>
            <person name="Millas R."/>
            <person name="McGilp L."/>
            <person name="Shao M."/>
            <person name="Duquette J."/>
            <person name="Hirsch C.N."/>
            <person name="Kimball J."/>
        </authorList>
    </citation>
    <scope>NUCLEOTIDE SEQUENCE</scope>
    <source>
        <tissue evidence="1">Fresh leaf tissue</tissue>
    </source>
</reference>
<proteinExistence type="predicted"/>
<organism evidence="1 2">
    <name type="scientific">Zizania palustris</name>
    <name type="common">Northern wild rice</name>
    <dbReference type="NCBI Taxonomy" id="103762"/>
    <lineage>
        <taxon>Eukaryota</taxon>
        <taxon>Viridiplantae</taxon>
        <taxon>Streptophyta</taxon>
        <taxon>Embryophyta</taxon>
        <taxon>Tracheophyta</taxon>
        <taxon>Spermatophyta</taxon>
        <taxon>Magnoliopsida</taxon>
        <taxon>Liliopsida</taxon>
        <taxon>Poales</taxon>
        <taxon>Poaceae</taxon>
        <taxon>BOP clade</taxon>
        <taxon>Oryzoideae</taxon>
        <taxon>Oryzeae</taxon>
        <taxon>Zizaniinae</taxon>
        <taxon>Zizania</taxon>
    </lineage>
</organism>
<comment type="caution">
    <text evidence="1">The sequence shown here is derived from an EMBL/GenBank/DDBJ whole genome shotgun (WGS) entry which is preliminary data.</text>
</comment>
<reference evidence="1" key="2">
    <citation type="submission" date="2021-02" db="EMBL/GenBank/DDBJ databases">
        <authorList>
            <person name="Kimball J.A."/>
            <person name="Haas M.W."/>
            <person name="Macchietto M."/>
            <person name="Kono T."/>
            <person name="Duquette J."/>
            <person name="Shao M."/>
        </authorList>
    </citation>
    <scope>NUCLEOTIDE SEQUENCE</scope>
    <source>
        <tissue evidence="1">Fresh leaf tissue</tissue>
    </source>
</reference>
<name>A0A8J5RM56_ZIZPA</name>
<keyword evidence="2" id="KW-1185">Reference proteome</keyword>
<dbReference type="EMBL" id="JAAALK010000290">
    <property type="protein sequence ID" value="KAG8048269.1"/>
    <property type="molecule type" value="Genomic_DNA"/>
</dbReference>
<evidence type="ECO:0000313" key="2">
    <source>
        <dbReference type="Proteomes" id="UP000729402"/>
    </source>
</evidence>
<dbReference type="AlphaFoldDB" id="A0A8J5RM56"/>
<gene>
    <name evidence="1" type="ORF">GUJ93_ZPchr0008g12283</name>
</gene>